<feature type="region of interest" description="Disordered" evidence="3">
    <location>
        <begin position="645"/>
        <end position="664"/>
    </location>
</feature>
<protein>
    <submittedName>
        <fullName evidence="5">Cell division cycle protein</fullName>
    </submittedName>
</protein>
<keyword evidence="2" id="KW-0235">DNA replication</keyword>
<dbReference type="InterPro" id="IPR027417">
    <property type="entry name" value="P-loop_NTPase"/>
</dbReference>
<dbReference type="SUPFAM" id="SSF52540">
    <property type="entry name" value="P-loop containing nucleoside triphosphate hydrolases"/>
    <property type="match status" value="1"/>
</dbReference>
<accession>A0AAV0BQ47</accession>
<organism evidence="5 6">
    <name type="scientific">Phakopsora pachyrhizi</name>
    <name type="common">Asian soybean rust disease fungus</name>
    <dbReference type="NCBI Taxonomy" id="170000"/>
    <lineage>
        <taxon>Eukaryota</taxon>
        <taxon>Fungi</taxon>
        <taxon>Dikarya</taxon>
        <taxon>Basidiomycota</taxon>
        <taxon>Pucciniomycotina</taxon>
        <taxon>Pucciniomycetes</taxon>
        <taxon>Pucciniales</taxon>
        <taxon>Phakopsoraceae</taxon>
        <taxon>Phakopsora</taxon>
    </lineage>
</organism>
<dbReference type="Gene3D" id="3.40.50.300">
    <property type="entry name" value="P-loop containing nucleotide triphosphate hydrolases"/>
    <property type="match status" value="1"/>
</dbReference>
<dbReference type="PANTHER" id="PTHR10763">
    <property type="entry name" value="CELL DIVISION CONTROL PROTEIN 6-RELATED"/>
    <property type="match status" value="1"/>
</dbReference>
<evidence type="ECO:0000256" key="2">
    <source>
        <dbReference type="ARBA" id="ARBA00022705"/>
    </source>
</evidence>
<dbReference type="SMART" id="SM00382">
    <property type="entry name" value="AAA"/>
    <property type="match status" value="1"/>
</dbReference>
<dbReference type="GO" id="GO:0006270">
    <property type="term" value="P:DNA replication initiation"/>
    <property type="evidence" value="ECO:0007669"/>
    <property type="project" value="TreeGrafter"/>
</dbReference>
<feature type="compositionally biased region" description="Polar residues" evidence="3">
    <location>
        <begin position="601"/>
        <end position="627"/>
    </location>
</feature>
<dbReference type="PANTHER" id="PTHR10763:SF26">
    <property type="entry name" value="CELL DIVISION CONTROL PROTEIN 6 HOMOLOG"/>
    <property type="match status" value="1"/>
</dbReference>
<dbReference type="Proteomes" id="UP001153365">
    <property type="component" value="Unassembled WGS sequence"/>
</dbReference>
<keyword evidence="6" id="KW-1185">Reference proteome</keyword>
<feature type="region of interest" description="Disordered" evidence="3">
    <location>
        <begin position="601"/>
        <end position="628"/>
    </location>
</feature>
<dbReference type="AlphaFoldDB" id="A0AAV0BQ47"/>
<dbReference type="CDD" id="cd00009">
    <property type="entry name" value="AAA"/>
    <property type="match status" value="1"/>
</dbReference>
<dbReference type="GO" id="GO:0051301">
    <property type="term" value="P:cell division"/>
    <property type="evidence" value="ECO:0007669"/>
    <property type="project" value="UniProtKB-KW"/>
</dbReference>
<dbReference type="EMBL" id="CALTRL010005967">
    <property type="protein sequence ID" value="CAH7688306.1"/>
    <property type="molecule type" value="Genomic_DNA"/>
</dbReference>
<evidence type="ECO:0000259" key="4">
    <source>
        <dbReference type="SMART" id="SM00382"/>
    </source>
</evidence>
<dbReference type="GO" id="GO:0033314">
    <property type="term" value="P:mitotic DNA replication checkpoint signaling"/>
    <property type="evidence" value="ECO:0007669"/>
    <property type="project" value="TreeGrafter"/>
</dbReference>
<dbReference type="GO" id="GO:0003688">
    <property type="term" value="F:DNA replication origin binding"/>
    <property type="evidence" value="ECO:0007669"/>
    <property type="project" value="TreeGrafter"/>
</dbReference>
<feature type="region of interest" description="Disordered" evidence="3">
    <location>
        <begin position="1"/>
        <end position="38"/>
    </location>
</feature>
<dbReference type="InterPro" id="IPR003593">
    <property type="entry name" value="AAA+_ATPase"/>
</dbReference>
<dbReference type="GO" id="GO:0005634">
    <property type="term" value="C:nucleus"/>
    <property type="evidence" value="ECO:0007669"/>
    <property type="project" value="TreeGrafter"/>
</dbReference>
<keyword evidence="5" id="KW-0132">Cell division</keyword>
<dbReference type="Pfam" id="PF22606">
    <property type="entry name" value="Cdc6-ORC-like_ATPase_lid"/>
    <property type="match status" value="1"/>
</dbReference>
<feature type="domain" description="AAA+ ATPase" evidence="4">
    <location>
        <begin position="130"/>
        <end position="289"/>
    </location>
</feature>
<comment type="caution">
    <text evidence="5">The sequence shown here is derived from an EMBL/GenBank/DDBJ whole genome shotgun (WGS) entry which is preliminary data.</text>
</comment>
<proteinExistence type="inferred from homology"/>
<evidence type="ECO:0000256" key="1">
    <source>
        <dbReference type="ARBA" id="ARBA00006184"/>
    </source>
</evidence>
<evidence type="ECO:0000256" key="3">
    <source>
        <dbReference type="SAM" id="MobiDB-lite"/>
    </source>
</evidence>
<dbReference type="Pfam" id="PF13401">
    <property type="entry name" value="AAA_22"/>
    <property type="match status" value="1"/>
</dbReference>
<comment type="similarity">
    <text evidence="1">Belongs to the CDC6/cdc18 family.</text>
</comment>
<keyword evidence="5" id="KW-0131">Cell cycle</keyword>
<dbReference type="InterPro" id="IPR050311">
    <property type="entry name" value="ORC1/CDC6"/>
</dbReference>
<evidence type="ECO:0000313" key="5">
    <source>
        <dbReference type="EMBL" id="CAH7688306.1"/>
    </source>
</evidence>
<sequence>MSTRPSPTLSPPRKRFRNIENIDSPGCNNPKSRSHPQTIGKTLSSLCDKLAVEEVINHSTPNDVNSFNGFPNVFAHARHLLKLGSTSDFVQEGILGRQKEMDKVQSFFATRFSWNLETAHPKQSLPLSKNPGSLYISGPPGTGKTHLMNSVLLNPNNEVCRKLRDLGIRVKFINCVSLAGSTGSKLLDQELWKKILDCLGDASDSLPTRTKATNMASQVEKSVMGENCSPCVIVLDEIDYLASSKMPLITSLFSLSKRAPKANFTVVGIANALDLTTRFTLKTYRSEYDPEPDLIHFSPFESNDMIDIVRQRLKHLCQSYQRCVFSQNLASPPALKLFTDPSLEPTTPSLNPLENKSSVPLFHPAALQLCAKKVSSVTGDLRTFLSILRKLLELAELNAVRNSEFLLKNTSGGQKSVLDTPTKMRKFTRIISTSQLAPDLANGRNSDNDWLNSRVKDPCAHYTPLTAPKVSPGEVIKYLKCSGILDQPSFNASESECSKKLQDLNLQQALVLVCLCVGWSREAEDENFTNDYTIGRGRAYEVYCDCLRPKDDYRLSSSRHANLFNIGIKPVSESEWTDLLESGLQSRGLVNLQSQLRSGASSVSATPTKKFGTSPTKIANSSPLKSPSKSRHVFFQRSLLSTPTKPKSTMFNSPLNSMNTLSPSQSRSKYDVDQILPVHSISILIKCIQSLAQPCGNDYENVDIANSNGLEGKPQFSKEIISLLNQLLIVEEKRMRKSKKRKLGSGIDLISNTLVNPIGSMKRTLRDEDDENDEEAVIKERMVREIDEGSCRD</sequence>
<evidence type="ECO:0000313" key="6">
    <source>
        <dbReference type="Proteomes" id="UP001153365"/>
    </source>
</evidence>
<reference evidence="5" key="1">
    <citation type="submission" date="2022-06" db="EMBL/GenBank/DDBJ databases">
        <authorList>
            <consortium name="SYNGENTA / RWTH Aachen University"/>
        </authorList>
    </citation>
    <scope>NUCLEOTIDE SEQUENCE</scope>
</reference>
<dbReference type="InterPro" id="IPR054425">
    <property type="entry name" value="Cdc6_ORC1-like_ATPase_lid"/>
</dbReference>
<name>A0AAV0BQ47_PHAPC</name>
<gene>
    <name evidence="5" type="ORF">PPACK8108_LOCUS23251</name>
</gene>
<dbReference type="Gene3D" id="1.10.8.60">
    <property type="match status" value="1"/>
</dbReference>
<dbReference type="InterPro" id="IPR049945">
    <property type="entry name" value="AAA_22"/>
</dbReference>
<feature type="compositionally biased region" description="Polar residues" evidence="3">
    <location>
        <begin position="26"/>
        <end position="38"/>
    </location>
</feature>